<keyword evidence="2" id="KW-1185">Reference proteome</keyword>
<dbReference type="STRING" id="1505087.AYJ54_07665"/>
<organism evidence="1 2">
    <name type="scientific">Bradyrhizobium centrolobii</name>
    <dbReference type="NCBI Taxonomy" id="1505087"/>
    <lineage>
        <taxon>Bacteria</taxon>
        <taxon>Pseudomonadati</taxon>
        <taxon>Pseudomonadota</taxon>
        <taxon>Alphaproteobacteria</taxon>
        <taxon>Hyphomicrobiales</taxon>
        <taxon>Nitrobacteraceae</taxon>
        <taxon>Bradyrhizobium</taxon>
    </lineage>
</organism>
<name>A0A176YX11_9BRAD</name>
<gene>
    <name evidence="1" type="ORF">AYJ54_07665</name>
</gene>
<reference evidence="1 2" key="1">
    <citation type="submission" date="2016-03" db="EMBL/GenBank/DDBJ databases">
        <title>Draft Genome Sequence of the Strain BR 10245 (Bradyrhizobium sp.) isolated from nodules of Centrolobium paraense.</title>
        <authorList>
            <person name="Simoes-Araujo J.L.Sr."/>
            <person name="Barauna A.C."/>
            <person name="Silva K."/>
            <person name="Zilli J.E."/>
        </authorList>
    </citation>
    <scope>NUCLEOTIDE SEQUENCE [LARGE SCALE GENOMIC DNA]</scope>
    <source>
        <strain evidence="1 2">BR 10245</strain>
    </source>
</reference>
<evidence type="ECO:0000313" key="2">
    <source>
        <dbReference type="Proteomes" id="UP000076959"/>
    </source>
</evidence>
<dbReference type="EMBL" id="LUUB01000045">
    <property type="protein sequence ID" value="OAF11734.1"/>
    <property type="molecule type" value="Genomic_DNA"/>
</dbReference>
<sequence length="74" mass="8025">MKITDLTRRVLAVRREECRMKAAGYRIPFVKAAHSSLIVTRNMPGGIAPTFVGSRSANGGLHTLMKKLTALSVA</sequence>
<evidence type="ECO:0000313" key="1">
    <source>
        <dbReference type="EMBL" id="OAF11734.1"/>
    </source>
</evidence>
<proteinExistence type="predicted"/>
<comment type="caution">
    <text evidence="1">The sequence shown here is derived from an EMBL/GenBank/DDBJ whole genome shotgun (WGS) entry which is preliminary data.</text>
</comment>
<protein>
    <submittedName>
        <fullName evidence="1">Uncharacterized protein</fullName>
    </submittedName>
</protein>
<dbReference type="Proteomes" id="UP000076959">
    <property type="component" value="Unassembled WGS sequence"/>
</dbReference>
<dbReference type="RefSeq" id="WP_136623640.1">
    <property type="nucleotide sequence ID" value="NZ_LUUB01000045.1"/>
</dbReference>
<accession>A0A176YX11</accession>
<dbReference type="AlphaFoldDB" id="A0A176YX11"/>